<dbReference type="EMBL" id="CP107523">
    <property type="protein sequence ID" value="UYN55777.1"/>
    <property type="molecule type" value="Genomic_DNA"/>
</dbReference>
<gene>
    <name evidence="1" type="ORF">BVJ53_05535</name>
    <name evidence="2" type="ORF">OFW50_09825</name>
</gene>
<evidence type="ECO:0000313" key="1">
    <source>
        <dbReference type="EMBL" id="RXT26816.1"/>
    </source>
</evidence>
<keyword evidence="4" id="KW-1185">Reference proteome</keyword>
<dbReference type="Proteomes" id="UP000290475">
    <property type="component" value="Unassembled WGS sequence"/>
</dbReference>
<evidence type="ECO:0000313" key="2">
    <source>
        <dbReference type="EMBL" id="UYN55777.1"/>
    </source>
</evidence>
<organism evidence="1 3">
    <name type="scientific">Lacticaseibacillus chiayiensis</name>
    <dbReference type="NCBI Taxonomy" id="2100821"/>
    <lineage>
        <taxon>Bacteria</taxon>
        <taxon>Bacillati</taxon>
        <taxon>Bacillota</taxon>
        <taxon>Bacilli</taxon>
        <taxon>Lactobacillales</taxon>
        <taxon>Lactobacillaceae</taxon>
        <taxon>Lacticaseibacillus</taxon>
    </lineage>
</organism>
<dbReference type="EMBL" id="MSSM01000011">
    <property type="protein sequence ID" value="RXT26816.1"/>
    <property type="molecule type" value="Genomic_DNA"/>
</dbReference>
<proteinExistence type="predicted"/>
<evidence type="ECO:0000313" key="4">
    <source>
        <dbReference type="Proteomes" id="UP001164790"/>
    </source>
</evidence>
<evidence type="ECO:0000313" key="3">
    <source>
        <dbReference type="Proteomes" id="UP000290475"/>
    </source>
</evidence>
<reference evidence="1 3" key="1">
    <citation type="submission" date="2017-01" db="EMBL/GenBank/DDBJ databases">
        <title>Lactobacillus chiayiensis sp. nov., a lactic acid bacterium isolated from compost.</title>
        <authorList>
            <person name="Huang C.-H."/>
        </authorList>
    </citation>
    <scope>NUCLEOTIDE SEQUENCE [LARGE SCALE GENOMIC DNA]</scope>
    <source>
        <strain evidence="3">chh01</strain>
        <strain evidence="1">Chh01</strain>
    </source>
</reference>
<protein>
    <submittedName>
        <fullName evidence="1">Uncharacterized protein</fullName>
    </submittedName>
</protein>
<accession>A0A4Q1U5J5</accession>
<dbReference type="OrthoDB" id="2312293at2"/>
<dbReference type="AlphaFoldDB" id="A0A4Q1U5J5"/>
<dbReference type="Proteomes" id="UP001164790">
    <property type="component" value="Chromosome"/>
</dbReference>
<reference evidence="2" key="2">
    <citation type="submission" date="2022-10" db="EMBL/GenBank/DDBJ databases">
        <title>Comparative genomic analysis and in-vitro probiotic properties of the potential probiotic L. chiayiensis AACE 3.</title>
        <authorList>
            <person name="Kang X."/>
        </authorList>
    </citation>
    <scope>NUCLEOTIDE SEQUENCE</scope>
    <source>
        <strain evidence="2">AACE 3</strain>
    </source>
</reference>
<name>A0A4Q1U5J5_9LACO</name>
<dbReference type="RefSeq" id="WP_129301535.1">
    <property type="nucleotide sequence ID" value="NZ_CP074378.1"/>
</dbReference>
<sequence>MVGASNEALFELLFPKDFPTLLVAKQARRILCVRAARGNQEAARLLRVRSTPIRVVYAVKVSH</sequence>